<evidence type="ECO:0000313" key="22">
    <source>
        <dbReference type="EMBL" id="QXM17008.1"/>
    </source>
</evidence>
<keyword evidence="9 18" id="KW-0999">Mitochondrion inner membrane</keyword>
<keyword evidence="5 18" id="KW-0813">Transport</keyword>
<evidence type="ECO:0000256" key="16">
    <source>
        <dbReference type="ARBA" id="ARBA00023136"/>
    </source>
</evidence>
<evidence type="ECO:0000256" key="19">
    <source>
        <dbReference type="SAM" id="Phobius"/>
    </source>
</evidence>
<keyword evidence="12 18" id="KW-0249">Electron transport</keyword>
<dbReference type="Gene3D" id="1.10.287.90">
    <property type="match status" value="1"/>
</dbReference>
<dbReference type="InterPro" id="IPR011759">
    <property type="entry name" value="Cyt_c_oxidase_su2_TM_dom"/>
</dbReference>
<comment type="catalytic activity">
    <reaction evidence="17">
        <text>4 Fe(II)-[cytochrome c] + O2 + 8 H(+)(in) = 4 Fe(III)-[cytochrome c] + 2 H2O + 4 H(+)(out)</text>
        <dbReference type="Rhea" id="RHEA:11436"/>
        <dbReference type="Rhea" id="RHEA-COMP:10350"/>
        <dbReference type="Rhea" id="RHEA-COMP:14399"/>
        <dbReference type="ChEBI" id="CHEBI:15377"/>
        <dbReference type="ChEBI" id="CHEBI:15378"/>
        <dbReference type="ChEBI" id="CHEBI:15379"/>
        <dbReference type="ChEBI" id="CHEBI:29033"/>
        <dbReference type="ChEBI" id="CHEBI:29034"/>
        <dbReference type="EC" id="7.1.1.9"/>
    </reaction>
    <physiologicalReaction direction="left-to-right" evidence="17">
        <dbReference type="Rhea" id="RHEA:11437"/>
    </physiologicalReaction>
</comment>
<feature type="domain" description="Cytochrome oxidase subunit II copper A binding" evidence="20">
    <location>
        <begin position="93"/>
        <end position="232"/>
    </location>
</feature>
<feature type="domain" description="Cytochrome oxidase subunit II transmembrane region profile" evidence="21">
    <location>
        <begin position="1"/>
        <end position="92"/>
    </location>
</feature>
<gene>
    <name evidence="22" type="primary">cox2</name>
</gene>
<keyword evidence="7 18" id="KW-0812">Transmembrane</keyword>
<keyword evidence="8 18" id="KW-0479">Metal-binding</keyword>
<dbReference type="PROSITE" id="PS00078">
    <property type="entry name" value="COX2"/>
    <property type="match status" value="1"/>
</dbReference>
<evidence type="ECO:0000256" key="6">
    <source>
        <dbReference type="ARBA" id="ARBA00022660"/>
    </source>
</evidence>
<evidence type="ECO:0000256" key="1">
    <source>
        <dbReference type="ARBA" id="ARBA00004448"/>
    </source>
</evidence>
<evidence type="ECO:0000256" key="13">
    <source>
        <dbReference type="ARBA" id="ARBA00022989"/>
    </source>
</evidence>
<dbReference type="InterPro" id="IPR001505">
    <property type="entry name" value="Copper_CuA"/>
</dbReference>
<evidence type="ECO:0000256" key="3">
    <source>
        <dbReference type="ARBA" id="ARBA00011164"/>
    </source>
</evidence>
<evidence type="ECO:0000256" key="10">
    <source>
        <dbReference type="ARBA" id="ARBA00022842"/>
    </source>
</evidence>
<comment type="subunit">
    <text evidence="3">Component of the cytochrome c oxidase (complex IV, CIV), a multisubunit enzyme composed of a catalytic core of 3 subunits and several supernumerary subunits. The complex exists as a monomer or a dimer and forms supercomplexes (SCs) in the inner mitochondrial membrane with ubiquinol-cytochrome c oxidoreductase (cytochrome b-c1 complex, complex III, CIII).</text>
</comment>
<evidence type="ECO:0000256" key="7">
    <source>
        <dbReference type="ARBA" id="ARBA00022692"/>
    </source>
</evidence>
<dbReference type="EMBL" id="MW899051">
    <property type="protein sequence ID" value="QXM17008.1"/>
    <property type="molecule type" value="Genomic_DNA"/>
</dbReference>
<dbReference type="GO" id="GO:0004129">
    <property type="term" value="F:cytochrome-c oxidase activity"/>
    <property type="evidence" value="ECO:0007669"/>
    <property type="project" value="UniProtKB-EC"/>
</dbReference>
<organism evidence="22">
    <name type="scientific">Aeolothrips indicus</name>
    <dbReference type="NCBI Taxonomy" id="2856552"/>
    <lineage>
        <taxon>Eukaryota</taxon>
        <taxon>Metazoa</taxon>
        <taxon>Ecdysozoa</taxon>
        <taxon>Arthropoda</taxon>
        <taxon>Hexapoda</taxon>
        <taxon>Insecta</taxon>
        <taxon>Pterygota</taxon>
        <taxon>Neoptera</taxon>
        <taxon>Paraneoptera</taxon>
        <taxon>Thysanoptera</taxon>
        <taxon>Terebrantia</taxon>
        <taxon>Aeolothripoidea</taxon>
        <taxon>Aeolothripidae</taxon>
        <taxon>Aeolothrips</taxon>
    </lineage>
</organism>
<evidence type="ECO:0000256" key="12">
    <source>
        <dbReference type="ARBA" id="ARBA00022982"/>
    </source>
</evidence>
<dbReference type="InterPro" id="IPR036257">
    <property type="entry name" value="Cyt_c_oxidase_su2_TM_sf"/>
</dbReference>
<keyword evidence="15 18" id="KW-0496">Mitochondrion</keyword>
<evidence type="ECO:0000259" key="21">
    <source>
        <dbReference type="PROSITE" id="PS50999"/>
    </source>
</evidence>
<dbReference type="PROSITE" id="PS50999">
    <property type="entry name" value="COX2_TM"/>
    <property type="match status" value="1"/>
</dbReference>
<dbReference type="SUPFAM" id="SSF49503">
    <property type="entry name" value="Cupredoxins"/>
    <property type="match status" value="1"/>
</dbReference>
<evidence type="ECO:0000256" key="18">
    <source>
        <dbReference type="RuleBase" id="RU000457"/>
    </source>
</evidence>
<dbReference type="Pfam" id="PF02790">
    <property type="entry name" value="COX2_TM"/>
    <property type="match status" value="1"/>
</dbReference>
<proteinExistence type="inferred from homology"/>
<keyword evidence="11" id="KW-1278">Translocase</keyword>
<evidence type="ECO:0000256" key="11">
    <source>
        <dbReference type="ARBA" id="ARBA00022967"/>
    </source>
</evidence>
<evidence type="ECO:0000256" key="2">
    <source>
        <dbReference type="ARBA" id="ARBA00007866"/>
    </source>
</evidence>
<evidence type="ECO:0000256" key="9">
    <source>
        <dbReference type="ARBA" id="ARBA00022792"/>
    </source>
</evidence>
<dbReference type="PANTHER" id="PTHR22888">
    <property type="entry name" value="CYTOCHROME C OXIDASE, SUBUNIT II"/>
    <property type="match status" value="1"/>
</dbReference>
<evidence type="ECO:0000256" key="4">
    <source>
        <dbReference type="ARBA" id="ARBA00015946"/>
    </source>
</evidence>
<dbReference type="Gene3D" id="2.60.40.420">
    <property type="entry name" value="Cupredoxins - blue copper proteins"/>
    <property type="match status" value="1"/>
</dbReference>
<comment type="cofactor">
    <cofactor evidence="18">
        <name>Cu cation</name>
        <dbReference type="ChEBI" id="CHEBI:23378"/>
    </cofactor>
    <text evidence="18">Binds a copper A center.</text>
</comment>
<dbReference type="GO" id="GO:0005507">
    <property type="term" value="F:copper ion binding"/>
    <property type="evidence" value="ECO:0007669"/>
    <property type="project" value="InterPro"/>
</dbReference>
<feature type="transmembrane region" description="Helical" evidence="19">
    <location>
        <begin position="64"/>
        <end position="86"/>
    </location>
</feature>
<comment type="subcellular location">
    <subcellularLocation>
        <location evidence="1 18">Mitochondrion inner membrane</location>
        <topology evidence="1 18">Multi-pass membrane protein</topology>
    </subcellularLocation>
</comment>
<evidence type="ECO:0000256" key="5">
    <source>
        <dbReference type="ARBA" id="ARBA00022448"/>
    </source>
</evidence>
<dbReference type="Pfam" id="PF00116">
    <property type="entry name" value="COX2"/>
    <property type="match status" value="1"/>
</dbReference>
<geneLocation type="mitochondrion" evidence="22"/>
<reference evidence="22" key="1">
    <citation type="submission" date="2021-04" db="EMBL/GenBank/DDBJ databases">
        <title>Mitogenome of Aeolothrips indicus.</title>
        <authorList>
            <person name="Kumar V."/>
            <person name="Tyagi K."/>
            <person name="Pakrashi A."/>
            <person name="Chandra K."/>
        </authorList>
    </citation>
    <scope>NUCLEOTIDE SEQUENCE</scope>
</reference>
<dbReference type="InterPro" id="IPR008972">
    <property type="entry name" value="Cupredoxin"/>
</dbReference>
<evidence type="ECO:0000256" key="8">
    <source>
        <dbReference type="ARBA" id="ARBA00022723"/>
    </source>
</evidence>
<dbReference type="PRINTS" id="PR01166">
    <property type="entry name" value="CYCOXIDASEII"/>
</dbReference>
<comment type="function">
    <text evidence="18">Component of the cytochrome c oxidase, the last enzyme in the mitochondrial electron transport chain which drives oxidative phosphorylation. The respiratory chain contains 3 multisubunit complexes succinate dehydrogenase (complex II, CII), ubiquinol-cytochrome c oxidoreductase (cytochrome b-c1 complex, complex III, CIII) and cytochrome c oxidase (complex IV, CIV), that cooperate to transfer electrons derived from NADH and succinate to molecular oxygen, creating an electrochemical gradient over the inner membrane that drives transmembrane transport and the ATP synthase. Cytochrome c oxidase is the component of the respiratory chain that catalyzes the reduction of oxygen to water. Electrons originating from reduced cytochrome c in the intermembrane space (IMS) are transferred via the dinuclear copper A center (CU(A)) of subunit 2 and heme A of subunit 1 to the active site in subunit 1, a binuclear center (BNC) formed by heme A3 and copper B (CU(B)). The BNC reduces molecular oxygen to 2 water molecules using 4 electrons from cytochrome c in the IMS and 4 protons from the mitochondrial matrix.</text>
</comment>
<feature type="transmembrane region" description="Helical" evidence="19">
    <location>
        <begin position="24"/>
        <end position="44"/>
    </location>
</feature>
<sequence length="236" mass="27420">MWDSTVFPPFEEMKNINMAILMNFHNYTMLFLSAIMGTITMFFLMKTFSSYTNIFLLSSRTLELMWTIIPMVILLLIAFPSLKYLYLMDLSNLPSLTMKVFGAQWYWSYQYSDFDNFTITSYMLNDSEVFNHVNKFMAGWRLLETDVRAILPFCTETRILVTSYDVIHSFSLTGLGIKIDAVPGRLNWVTLFNFEPGWVYGQCSEICGVGHSFMPIVIEFVSLKDFCLVMKKFTSS</sequence>
<dbReference type="GO" id="GO:0042773">
    <property type="term" value="P:ATP synthesis coupled electron transport"/>
    <property type="evidence" value="ECO:0007669"/>
    <property type="project" value="TreeGrafter"/>
</dbReference>
<keyword evidence="13 19" id="KW-1133">Transmembrane helix</keyword>
<dbReference type="InterPro" id="IPR045187">
    <property type="entry name" value="CcO_II"/>
</dbReference>
<dbReference type="AlphaFoldDB" id="A0A8F5J8F8"/>
<evidence type="ECO:0000256" key="15">
    <source>
        <dbReference type="ARBA" id="ARBA00023128"/>
    </source>
</evidence>
<dbReference type="SUPFAM" id="SSF81464">
    <property type="entry name" value="Cytochrome c oxidase subunit II-like, transmembrane region"/>
    <property type="match status" value="1"/>
</dbReference>
<dbReference type="GO" id="GO:0005743">
    <property type="term" value="C:mitochondrial inner membrane"/>
    <property type="evidence" value="ECO:0007669"/>
    <property type="project" value="UniProtKB-SubCell"/>
</dbReference>
<keyword evidence="16 18" id="KW-0472">Membrane</keyword>
<accession>A0A8F5J8F8</accession>
<keyword evidence="6 18" id="KW-0679">Respiratory chain</keyword>
<evidence type="ECO:0000256" key="14">
    <source>
        <dbReference type="ARBA" id="ARBA00023008"/>
    </source>
</evidence>
<name>A0A8F5J8F8_9NEOP</name>
<keyword evidence="14 18" id="KW-0186">Copper</keyword>
<keyword evidence="10" id="KW-0460">Magnesium</keyword>
<dbReference type="InterPro" id="IPR002429">
    <property type="entry name" value="CcO_II-like_C"/>
</dbReference>
<evidence type="ECO:0000259" key="20">
    <source>
        <dbReference type="PROSITE" id="PS50857"/>
    </source>
</evidence>
<evidence type="ECO:0000256" key="17">
    <source>
        <dbReference type="ARBA" id="ARBA00049512"/>
    </source>
</evidence>
<dbReference type="PANTHER" id="PTHR22888:SF9">
    <property type="entry name" value="CYTOCHROME C OXIDASE SUBUNIT 2"/>
    <property type="match status" value="1"/>
</dbReference>
<dbReference type="PROSITE" id="PS50857">
    <property type="entry name" value="COX2_CUA"/>
    <property type="match status" value="1"/>
</dbReference>
<protein>
    <recommendedName>
        <fullName evidence="4 18">Cytochrome c oxidase subunit 2</fullName>
    </recommendedName>
</protein>
<comment type="similarity">
    <text evidence="2 18">Belongs to the cytochrome c oxidase subunit 2 family.</text>
</comment>